<sequence length="675" mass="75751">MTEFKYGSNNYHKKLSTADKAIVGGTNNVTACDENSRKPRLKKSFSECEYYEMESGMSGNFNLSPTRRKCRVDESHRFHHCPRQTTVNDGSNVMGDISFIDINKTPTPYNYDSSKSQYLLAQQQKLKEYKNDPNYITTNGDNYSSESSTETRGILKNKCTTAASSTTTSESNASNNNNNSNNSNKSLLKRNKGLSTLSLCSCDAETEVIPNQSRPLYQYSLDRKRPLHTYTCEQNAQILLRLERERLKKYGSYGRLHFTTQSNTEQQKSKQSNNNRIDNGSLKDFSVSNTRIPGYPEANHIENEVFKGDPNRNTNNINNNNSNSIVGDDIIPPNFPPPPKAAHLQRSASVTNKHISNPVINQNEFASTRPNANTLSSNKPDLFNFTTNNTTGMMDERMSTVKTNNPGEINANNCQSSKLAYPLFFCDEQSRQLYNAAQGDEKNSVYFYHHEPPTYLPNYDNISSKYPDKYNTLPPGNECTAGIYPLQQFNIPITKVHSSTCNLNNQFNSSNLISNHHFSNSLNNFNMMDTQLQNYYNFNPSFTQLPQSRGAAPFGSSSIIGSSFASNISLNGTPKNPNMPWKHRQCSSRSSSSGTNSSKWDLPSRQWLALTSILLIAGAASVAVPLALSVTAGSPFDERYQAAITLLETVPLIDGHNDLPWNIRKFMHNQINEFR</sequence>
<dbReference type="AlphaFoldDB" id="A0A9N9RKE9"/>
<evidence type="ECO:0000313" key="4">
    <source>
        <dbReference type="Proteomes" id="UP001153620"/>
    </source>
</evidence>
<comment type="subunit">
    <text evidence="1">Homodimer; disulfide-linked.</text>
</comment>
<keyword evidence="1" id="KW-0479">Metal-binding</keyword>
<keyword evidence="1" id="KW-0378">Hydrolase</keyword>
<comment type="subcellular location">
    <subcellularLocation>
        <location evidence="1">Membrane</location>
        <topology evidence="1">Lipid-anchor</topology>
        <topology evidence="1">GPI-anchor</topology>
    </subcellularLocation>
</comment>
<gene>
    <name evidence="3" type="ORF">CHIRRI_LOCUS877</name>
</gene>
<evidence type="ECO:0000313" key="3">
    <source>
        <dbReference type="EMBL" id="CAG9797891.1"/>
    </source>
</evidence>
<reference evidence="3" key="1">
    <citation type="submission" date="2022-01" db="EMBL/GenBank/DDBJ databases">
        <authorList>
            <person name="King R."/>
        </authorList>
    </citation>
    <scope>NUCLEOTIDE SEQUENCE</scope>
</reference>
<reference evidence="3" key="2">
    <citation type="submission" date="2022-10" db="EMBL/GenBank/DDBJ databases">
        <authorList>
            <consortium name="ENA_rothamsted_submissions"/>
            <consortium name="culmorum"/>
            <person name="King R."/>
        </authorList>
    </citation>
    <scope>NUCLEOTIDE SEQUENCE</scope>
</reference>
<dbReference type="GO" id="GO:0070573">
    <property type="term" value="F:metallodipeptidase activity"/>
    <property type="evidence" value="ECO:0007669"/>
    <property type="project" value="InterPro"/>
</dbReference>
<accession>A0A9N9RKE9</accession>
<evidence type="ECO:0000256" key="1">
    <source>
        <dbReference type="RuleBase" id="RU341113"/>
    </source>
</evidence>
<dbReference type="EMBL" id="OU895877">
    <property type="protein sequence ID" value="CAG9797891.1"/>
    <property type="molecule type" value="Genomic_DNA"/>
</dbReference>
<keyword evidence="1" id="KW-0325">Glycoprotein</keyword>
<dbReference type="InterPro" id="IPR008257">
    <property type="entry name" value="Pept_M19"/>
</dbReference>
<dbReference type="GO" id="GO:0046872">
    <property type="term" value="F:metal ion binding"/>
    <property type="evidence" value="ECO:0007669"/>
    <property type="project" value="UniProtKB-UniRule"/>
</dbReference>
<keyword evidence="1" id="KW-1015">Disulfide bond</keyword>
<keyword evidence="1" id="KW-0449">Lipoprotein</keyword>
<proteinExistence type="inferred from homology"/>
<keyword evidence="1" id="KW-0472">Membrane</keyword>
<feature type="compositionally biased region" description="Polar residues" evidence="2">
    <location>
        <begin position="258"/>
        <end position="278"/>
    </location>
</feature>
<dbReference type="PROSITE" id="PS51365">
    <property type="entry name" value="RENAL_DIPEPTIDASE_2"/>
    <property type="match status" value="1"/>
</dbReference>
<dbReference type="Proteomes" id="UP001153620">
    <property type="component" value="Chromosome 1"/>
</dbReference>
<feature type="compositionally biased region" description="Low complexity" evidence="2">
    <location>
        <begin position="156"/>
        <end position="186"/>
    </location>
</feature>
<keyword evidence="1" id="KW-0224">Dipeptidase</keyword>
<dbReference type="PANTHER" id="PTHR10443">
    <property type="entry name" value="MICROSOMAL DIPEPTIDASE"/>
    <property type="match status" value="1"/>
</dbReference>
<comment type="cofactor">
    <cofactor evidence="1">
        <name>Zn(2+)</name>
        <dbReference type="ChEBI" id="CHEBI:29105"/>
    </cofactor>
</comment>
<evidence type="ECO:0000256" key="2">
    <source>
        <dbReference type="SAM" id="MobiDB-lite"/>
    </source>
</evidence>
<keyword evidence="1" id="KW-0645">Protease</keyword>
<organism evidence="3 4">
    <name type="scientific">Chironomus riparius</name>
    <dbReference type="NCBI Taxonomy" id="315576"/>
    <lineage>
        <taxon>Eukaryota</taxon>
        <taxon>Metazoa</taxon>
        <taxon>Ecdysozoa</taxon>
        <taxon>Arthropoda</taxon>
        <taxon>Hexapoda</taxon>
        <taxon>Insecta</taxon>
        <taxon>Pterygota</taxon>
        <taxon>Neoptera</taxon>
        <taxon>Endopterygota</taxon>
        <taxon>Diptera</taxon>
        <taxon>Nematocera</taxon>
        <taxon>Chironomoidea</taxon>
        <taxon>Chironomidae</taxon>
        <taxon>Chironominae</taxon>
        <taxon>Chironomus</taxon>
    </lineage>
</organism>
<dbReference type="GO" id="GO:0006508">
    <property type="term" value="P:proteolysis"/>
    <property type="evidence" value="ECO:0007669"/>
    <property type="project" value="UniProtKB-KW"/>
</dbReference>
<keyword evidence="1" id="KW-0862">Zinc</keyword>
<feature type="compositionally biased region" description="Low complexity" evidence="2">
    <location>
        <begin position="587"/>
        <end position="598"/>
    </location>
</feature>
<dbReference type="OrthoDB" id="7743511at2759"/>
<feature type="region of interest" description="Disordered" evidence="2">
    <location>
        <begin position="130"/>
        <end position="187"/>
    </location>
</feature>
<feature type="region of interest" description="Disordered" evidence="2">
    <location>
        <begin position="574"/>
        <end position="600"/>
    </location>
</feature>
<comment type="catalytic activity">
    <reaction evidence="1">
        <text>an L-aminoacyl-L-amino acid + H2O = 2 an L-alpha-amino acid</text>
        <dbReference type="Rhea" id="RHEA:48940"/>
        <dbReference type="ChEBI" id="CHEBI:15377"/>
        <dbReference type="ChEBI" id="CHEBI:59869"/>
        <dbReference type="ChEBI" id="CHEBI:77460"/>
        <dbReference type="EC" id="3.4.13.19"/>
    </reaction>
</comment>
<feature type="compositionally biased region" description="Polar residues" evidence="2">
    <location>
        <begin position="134"/>
        <end position="151"/>
    </location>
</feature>
<keyword evidence="4" id="KW-1185">Reference proteome</keyword>
<dbReference type="EC" id="3.4.13.19" evidence="1"/>
<dbReference type="GO" id="GO:0098552">
    <property type="term" value="C:side of membrane"/>
    <property type="evidence" value="ECO:0007669"/>
    <property type="project" value="UniProtKB-KW"/>
</dbReference>
<dbReference type="PANTHER" id="PTHR10443:SF47">
    <property type="entry name" value="DIPEPTIDASE"/>
    <property type="match status" value="1"/>
</dbReference>
<feature type="region of interest" description="Disordered" evidence="2">
    <location>
        <begin position="258"/>
        <end position="289"/>
    </location>
</feature>
<name>A0A9N9RKE9_9DIPT</name>
<protein>
    <recommendedName>
        <fullName evidence="1">Dipeptidase</fullName>
        <ecNumber evidence="1">3.4.13.19</ecNumber>
    </recommendedName>
</protein>
<keyword evidence="1" id="KW-0482">Metalloprotease</keyword>
<keyword evidence="1" id="KW-0336">GPI-anchor</keyword>
<comment type="similarity">
    <text evidence="1">Belongs to the metallo-dependent hydrolases superfamily. Peptidase M19 family.</text>
</comment>